<comment type="caution">
    <text evidence="3">The sequence shown here is derived from an EMBL/GenBank/DDBJ whole genome shotgun (WGS) entry which is preliminary data.</text>
</comment>
<reference evidence="3 4" key="1">
    <citation type="journal article" date="2017" name="Water Res.">
        <title>Comammox in drinking water systems.</title>
        <authorList>
            <person name="Wang Y."/>
            <person name="Ma L."/>
            <person name="Mao Y."/>
            <person name="Jiang X."/>
            <person name="Xia Y."/>
            <person name="Yu K."/>
            <person name="Li B."/>
            <person name="Zhang T."/>
        </authorList>
    </citation>
    <scope>NUCLEOTIDE SEQUENCE [LARGE SCALE GENOMIC DNA]</scope>
    <source>
        <strain evidence="3">SG_bin8</strain>
    </source>
</reference>
<dbReference type="InterPro" id="IPR011495">
    <property type="entry name" value="Sig_transdc_His_kin_sub2_dim/P"/>
</dbReference>
<dbReference type="STRING" id="1827387.A4S15_02585"/>
<dbReference type="AlphaFoldDB" id="A0A1W9HQU6"/>
<sequence length="548" mass="60097">MLTRLGLMTVRARLLALMILIVIPIAGLSVVFAFGNYQSILTSIENERGQAVSDFAVRTDVWVTSVLRTVFILTESIQAQPGGAIDCYAVAAQLLYKMEGYNAIAINNADGRSCFSSRTASITQDLALRVLAEYREKPHVRLPFSPLEVEADYGPVRAGNERHLAVYERSVLENGSQWESVTFVDPSLLDRFFELGSGKSMIVALMSPGLIPMAVRGAREEDMSWLPQAENIVAGSAHWRASAQDGKEYNYTTEAISNSDLYILARFDDKPRADAWFRFVMLVSLPVLMLAALFASYAHFVRTGITRWISGIEQAARARAHGKAELAPVGEKMPADIRSVALAFNDMIDESIKRESALSQSLASNRFLNRELHHRLKNSLQVIQSYMSLSRRQQGSRTDTSLAEMEAKVLVLSVAYRLALTDNHMQPVPLKPFTEEIILTLASALNESGRSIEAKITSDAGLAVDRAIPLGLVLVDAIMTGFKGADTQSVSISLEAMEDGRVELQAVIDGTLPDSQQPSRILKGLAGQLQGEIVPTAPGGVIRLRFHC</sequence>
<gene>
    <name evidence="3" type="ORF">A4S15_02585</name>
</gene>
<organism evidence="3 4">
    <name type="scientific">Candidatus Raskinella chloraquaticus</name>
    <dbReference type="NCBI Taxonomy" id="1951219"/>
    <lineage>
        <taxon>Bacteria</taxon>
        <taxon>Pseudomonadati</taxon>
        <taxon>Pseudomonadota</taxon>
        <taxon>Alphaproteobacteria</taxon>
        <taxon>Hyphomicrobiales</taxon>
        <taxon>Phreatobacteraceae</taxon>
        <taxon>Candidatus Raskinella</taxon>
    </lineage>
</organism>
<keyword evidence="1" id="KW-0812">Transmembrane</keyword>
<accession>A0A1W9HQU6</accession>
<feature type="transmembrane region" description="Helical" evidence="1">
    <location>
        <begin position="12"/>
        <end position="34"/>
    </location>
</feature>
<feature type="domain" description="Signal transduction histidine kinase subgroup 2 dimerisation and phosphoacceptor" evidence="2">
    <location>
        <begin position="371"/>
        <end position="443"/>
    </location>
</feature>
<keyword evidence="1" id="KW-1133">Transmembrane helix</keyword>
<evidence type="ECO:0000313" key="4">
    <source>
        <dbReference type="Proteomes" id="UP000192872"/>
    </source>
</evidence>
<evidence type="ECO:0000313" key="3">
    <source>
        <dbReference type="EMBL" id="OQW49627.1"/>
    </source>
</evidence>
<dbReference type="Proteomes" id="UP000192872">
    <property type="component" value="Unassembled WGS sequence"/>
</dbReference>
<dbReference type="Pfam" id="PF07568">
    <property type="entry name" value="HisKA_2"/>
    <property type="match status" value="1"/>
</dbReference>
<evidence type="ECO:0000256" key="1">
    <source>
        <dbReference type="SAM" id="Phobius"/>
    </source>
</evidence>
<evidence type="ECO:0000259" key="2">
    <source>
        <dbReference type="Pfam" id="PF07568"/>
    </source>
</evidence>
<name>A0A1W9HQU6_9HYPH</name>
<proteinExistence type="predicted"/>
<feature type="transmembrane region" description="Helical" evidence="1">
    <location>
        <begin position="276"/>
        <end position="300"/>
    </location>
</feature>
<dbReference type="EMBL" id="LWDL01000031">
    <property type="protein sequence ID" value="OQW49627.1"/>
    <property type="molecule type" value="Genomic_DNA"/>
</dbReference>
<keyword evidence="1" id="KW-0472">Membrane</keyword>
<protein>
    <recommendedName>
        <fullName evidence="2">Signal transduction histidine kinase subgroup 2 dimerisation and phosphoacceptor domain-containing protein</fullName>
    </recommendedName>
</protein>